<name>A0ABV2D713_9HYPH</name>
<keyword evidence="3" id="KW-1185">Reference proteome</keyword>
<evidence type="ECO:0000256" key="1">
    <source>
        <dbReference type="SAM" id="SignalP"/>
    </source>
</evidence>
<reference evidence="2 3" key="1">
    <citation type="submission" date="2024-06" db="EMBL/GenBank/DDBJ databases">
        <authorList>
            <person name="Kim D.-U."/>
        </authorList>
    </citation>
    <scope>NUCLEOTIDE SEQUENCE [LARGE SCALE GENOMIC DNA]</scope>
    <source>
        <strain evidence="2 3">KACC15460</strain>
    </source>
</reference>
<organism evidence="2 3">
    <name type="scientific">Mesorhizobium shangrilense</name>
    <dbReference type="NCBI Taxonomy" id="460060"/>
    <lineage>
        <taxon>Bacteria</taxon>
        <taxon>Pseudomonadati</taxon>
        <taxon>Pseudomonadota</taxon>
        <taxon>Alphaproteobacteria</taxon>
        <taxon>Hyphomicrobiales</taxon>
        <taxon>Phyllobacteriaceae</taxon>
        <taxon>Mesorhizobium</taxon>
    </lineage>
</organism>
<comment type="caution">
    <text evidence="2">The sequence shown here is derived from an EMBL/GenBank/DDBJ whole genome shotgun (WGS) entry which is preliminary data.</text>
</comment>
<feature type="signal peptide" evidence="1">
    <location>
        <begin position="1"/>
        <end position="25"/>
    </location>
</feature>
<evidence type="ECO:0000313" key="3">
    <source>
        <dbReference type="Proteomes" id="UP001548832"/>
    </source>
</evidence>
<dbReference type="RefSeq" id="WP_354457908.1">
    <property type="nucleotide sequence ID" value="NZ_JBEWSZ010000001.1"/>
</dbReference>
<dbReference type="EMBL" id="JBEWSZ010000001">
    <property type="protein sequence ID" value="MET2825831.1"/>
    <property type="molecule type" value="Genomic_DNA"/>
</dbReference>
<sequence>MSIQRNLAFSALFGALAMAAASNLAARELEYSQNPILTGAICIAGPEENLGAVTSLIESKGSRIVHDVDQDWRCDDGTQYYLSFPEGLESWADTVINDAKLGPTVHPIGTSGGSGIFRVALQPSDILADKPTPQNLAMIKNDLMCKMHDRLSKYFSAVNFAPCANYGEGFCWDITLLDHAKKSKGFNSKTLNNLISDKYWFRVTAEVWMGYFEHYSDNFMSDVGARVDATSIIVQSEFARSPVAAPPENDRYHDIGSFDASIDERNVDDTMRDRFAEILFSSPMKCEHAP</sequence>
<gene>
    <name evidence="2" type="ORF">ABVQ20_02455</name>
</gene>
<dbReference type="Proteomes" id="UP001548832">
    <property type="component" value="Unassembled WGS sequence"/>
</dbReference>
<protein>
    <submittedName>
        <fullName evidence="2">Uncharacterized protein</fullName>
    </submittedName>
</protein>
<accession>A0ABV2D713</accession>
<evidence type="ECO:0000313" key="2">
    <source>
        <dbReference type="EMBL" id="MET2825831.1"/>
    </source>
</evidence>
<feature type="chain" id="PRO_5047497692" evidence="1">
    <location>
        <begin position="26"/>
        <end position="290"/>
    </location>
</feature>
<keyword evidence="1" id="KW-0732">Signal</keyword>
<proteinExistence type="predicted"/>